<sequence>MQEEIVATAVAALKFQFSEPLLRIRVFFVDHFSAFRLDISDQCVIVTKEDKEASALRADAGTYFYDSYKDDVRLTERQSKEMTCCGKLEFGESVDEAKLREAIKCAEIFEENKLEDLNVTRLLSLINTPSDPY</sequence>
<name>A0ABQ2YE40_9NEIS</name>
<organism evidence="1 2">
    <name type="scientific">Vogesella alkaliphila</name>
    <dbReference type="NCBI Taxonomy" id="1193621"/>
    <lineage>
        <taxon>Bacteria</taxon>
        <taxon>Pseudomonadati</taxon>
        <taxon>Pseudomonadota</taxon>
        <taxon>Betaproteobacteria</taxon>
        <taxon>Neisseriales</taxon>
        <taxon>Chromobacteriaceae</taxon>
        <taxon>Vogesella</taxon>
    </lineage>
</organism>
<evidence type="ECO:0000313" key="1">
    <source>
        <dbReference type="EMBL" id="GGX80621.1"/>
    </source>
</evidence>
<dbReference type="EMBL" id="BMYW01000001">
    <property type="protein sequence ID" value="GGX80621.1"/>
    <property type="molecule type" value="Genomic_DNA"/>
</dbReference>
<comment type="caution">
    <text evidence="1">The sequence shown here is derived from an EMBL/GenBank/DDBJ whole genome shotgun (WGS) entry which is preliminary data.</text>
</comment>
<proteinExistence type="predicted"/>
<protein>
    <submittedName>
        <fullName evidence="1">Uncharacterized protein</fullName>
    </submittedName>
</protein>
<evidence type="ECO:0000313" key="2">
    <source>
        <dbReference type="Proteomes" id="UP000600877"/>
    </source>
</evidence>
<accession>A0ABQ2YE40</accession>
<dbReference type="Proteomes" id="UP000600877">
    <property type="component" value="Unassembled WGS sequence"/>
</dbReference>
<gene>
    <name evidence="1" type="ORF">GCM10011290_05430</name>
</gene>
<keyword evidence="2" id="KW-1185">Reference proteome</keyword>
<reference evidence="2" key="1">
    <citation type="journal article" date="2019" name="Int. J. Syst. Evol. Microbiol.">
        <title>The Global Catalogue of Microorganisms (GCM) 10K type strain sequencing project: providing services to taxonomists for standard genome sequencing and annotation.</title>
        <authorList>
            <consortium name="The Broad Institute Genomics Platform"/>
            <consortium name="The Broad Institute Genome Sequencing Center for Infectious Disease"/>
            <person name="Wu L."/>
            <person name="Ma J."/>
        </authorList>
    </citation>
    <scope>NUCLEOTIDE SEQUENCE [LARGE SCALE GENOMIC DNA]</scope>
    <source>
        <strain evidence="2">KCTC 32041</strain>
    </source>
</reference>